<dbReference type="EMBL" id="JAFKOQ010000004">
    <property type="protein sequence ID" value="MBN8121856.1"/>
    <property type="molecule type" value="Genomic_DNA"/>
</dbReference>
<organism evidence="1 2">
    <name type="scientific">Vibrio vulnificus</name>
    <dbReference type="NCBI Taxonomy" id="672"/>
    <lineage>
        <taxon>Bacteria</taxon>
        <taxon>Pseudomonadati</taxon>
        <taxon>Pseudomonadota</taxon>
        <taxon>Gammaproteobacteria</taxon>
        <taxon>Vibrionales</taxon>
        <taxon>Vibrionaceae</taxon>
        <taxon>Vibrio</taxon>
    </lineage>
</organism>
<sequence length="143" mass="16825">MTTQNSVLLSVEPIQMVVTRTLACYTIPAHIKRIAINFKCSQFYIDKQGIQPVEVQMERSSTEDSWEIRFIATFDYPTQESKNLDVSLYFNFHFGWFYQPDIERCELDRPEVKALFQTWLSAFLKHLQQGRFDIQVVTAVKSF</sequence>
<dbReference type="Pfam" id="PF10980">
    <property type="entry name" value="DUF2787"/>
    <property type="match status" value="1"/>
</dbReference>
<dbReference type="Gene3D" id="3.10.450.430">
    <property type="entry name" value="Protein of unknown function DUF2787"/>
    <property type="match status" value="1"/>
</dbReference>
<dbReference type="RefSeq" id="WP_080526005.1">
    <property type="nucleotide sequence ID" value="NZ_JAFKOQ010000004.1"/>
</dbReference>
<accession>A0AAW4HBJ8</accession>
<proteinExistence type="predicted"/>
<evidence type="ECO:0000313" key="1">
    <source>
        <dbReference type="EMBL" id="MBN8121856.1"/>
    </source>
</evidence>
<reference evidence="1" key="1">
    <citation type="submission" date="2021-03" db="EMBL/GenBank/DDBJ databases">
        <title>Study of the foodborne Vibrio vulnificus isolates from China.</title>
        <authorList>
            <person name="Zheng Z."/>
            <person name="Ye L."/>
        </authorList>
    </citation>
    <scope>NUCLEOTIDE SEQUENCE</scope>
    <source>
        <strain evidence="1">Vv1582</strain>
    </source>
</reference>
<comment type="caution">
    <text evidence="1">The sequence shown here is derived from an EMBL/GenBank/DDBJ whole genome shotgun (WGS) entry which is preliminary data.</text>
</comment>
<protein>
    <submittedName>
        <fullName evidence="1">DUF2787 family protein</fullName>
    </submittedName>
</protein>
<dbReference type="Proteomes" id="UP000664056">
    <property type="component" value="Unassembled WGS sequence"/>
</dbReference>
<evidence type="ECO:0000313" key="2">
    <source>
        <dbReference type="Proteomes" id="UP000664056"/>
    </source>
</evidence>
<dbReference type="InterPro" id="IPR021248">
    <property type="entry name" value="DUF2787"/>
</dbReference>
<dbReference type="PANTHER" id="PTHR38978:SF2">
    <property type="entry name" value="DUF2787 DOMAIN-CONTAINING PROTEIN"/>
    <property type="match status" value="1"/>
</dbReference>
<name>A0AAW4HBJ8_VIBVL</name>
<dbReference type="PANTHER" id="PTHR38978">
    <property type="entry name" value="DUF2787 DOMAIN-CONTAINING PROTEIN"/>
    <property type="match status" value="1"/>
</dbReference>
<gene>
    <name evidence="1" type="ORF">J0J18_08940</name>
</gene>
<dbReference type="AlphaFoldDB" id="A0AAW4HBJ8"/>